<reference evidence="2 3" key="1">
    <citation type="submission" date="2020-01" db="EMBL/GenBank/DDBJ databases">
        <title>Jiella pacifica sp. nov.</title>
        <authorList>
            <person name="Xue Z."/>
            <person name="Zhu S."/>
            <person name="Chen J."/>
            <person name="Yang J."/>
        </authorList>
    </citation>
    <scope>NUCLEOTIDE SEQUENCE [LARGE SCALE GENOMIC DNA]</scope>
    <source>
        <strain evidence="2 3">40Bstr34</strain>
    </source>
</reference>
<evidence type="ECO:0000313" key="3">
    <source>
        <dbReference type="Proteomes" id="UP000469011"/>
    </source>
</evidence>
<dbReference type="Proteomes" id="UP000469011">
    <property type="component" value="Unassembled WGS sequence"/>
</dbReference>
<dbReference type="AlphaFoldDB" id="A0A6N9T1L7"/>
<dbReference type="Gene3D" id="3.30.2310.20">
    <property type="entry name" value="RelE-like"/>
    <property type="match status" value="1"/>
</dbReference>
<dbReference type="Pfam" id="PF05016">
    <property type="entry name" value="ParE_toxin"/>
    <property type="match status" value="1"/>
</dbReference>
<evidence type="ECO:0000313" key="2">
    <source>
        <dbReference type="EMBL" id="NDW03789.1"/>
    </source>
</evidence>
<gene>
    <name evidence="2" type="ORF">GTK09_05045</name>
</gene>
<evidence type="ECO:0000256" key="1">
    <source>
        <dbReference type="ARBA" id="ARBA00022649"/>
    </source>
</evidence>
<dbReference type="InterPro" id="IPR035093">
    <property type="entry name" value="RelE/ParE_toxin_dom_sf"/>
</dbReference>
<keyword evidence="3" id="KW-1185">Reference proteome</keyword>
<keyword evidence="1" id="KW-1277">Toxin-antitoxin system</keyword>
<comment type="caution">
    <text evidence="2">The sequence shown here is derived from an EMBL/GenBank/DDBJ whole genome shotgun (WGS) entry which is preliminary data.</text>
</comment>
<dbReference type="InterPro" id="IPR007712">
    <property type="entry name" value="RelE/ParE_toxin"/>
</dbReference>
<organism evidence="2 3">
    <name type="scientific">Jiella pacifica</name>
    <dbReference type="NCBI Taxonomy" id="2696469"/>
    <lineage>
        <taxon>Bacteria</taxon>
        <taxon>Pseudomonadati</taxon>
        <taxon>Pseudomonadota</taxon>
        <taxon>Alphaproteobacteria</taxon>
        <taxon>Hyphomicrobiales</taxon>
        <taxon>Aurantimonadaceae</taxon>
        <taxon>Jiella</taxon>
    </lineage>
</organism>
<name>A0A6N9T1L7_9HYPH</name>
<protein>
    <submittedName>
        <fullName evidence="2">Type II toxin-antitoxin system RelE/ParE family toxin</fullName>
    </submittedName>
</protein>
<sequence>MARPPVYSRQAEADIRHVFRHSLQLFGPRQARGYSDRIRRACEDLAAGVAKGQAIDRIRAGYLRKLVGSHYVIYRFDDGGRLLVVRILHSRMDLPDHL</sequence>
<accession>A0A6N9T1L7</accession>
<dbReference type="RefSeq" id="WP_163461584.1">
    <property type="nucleotide sequence ID" value="NZ_JAAAMG010000003.1"/>
</dbReference>
<proteinExistence type="predicted"/>
<dbReference type="EMBL" id="JAAAMG010000003">
    <property type="protein sequence ID" value="NDW03789.1"/>
    <property type="molecule type" value="Genomic_DNA"/>
</dbReference>